<protein>
    <recommendedName>
        <fullName evidence="4">DUF883 family protein</fullName>
    </recommendedName>
</protein>
<reference evidence="2 3" key="1">
    <citation type="submission" date="2019-03" db="EMBL/GenBank/DDBJ databases">
        <title>The complete genome sequence of Swingsia samuiensis NBRC107927(T).</title>
        <authorList>
            <person name="Chua K.-O."/>
            <person name="Chan K.-G."/>
            <person name="See-Too W.-S."/>
        </authorList>
    </citation>
    <scope>NUCLEOTIDE SEQUENCE [LARGE SCALE GENOMIC DNA]</scope>
    <source>
        <strain evidence="2 3">AH83</strain>
    </source>
</reference>
<name>A0A4Y6UI20_9PROT</name>
<dbReference type="AlphaFoldDB" id="A0A4Y6UI20"/>
<evidence type="ECO:0000313" key="2">
    <source>
        <dbReference type="EMBL" id="QDH17162.1"/>
    </source>
</evidence>
<proteinExistence type="predicted"/>
<dbReference type="KEGG" id="ssam:E3D00_05975"/>
<evidence type="ECO:0008006" key="4">
    <source>
        <dbReference type="Google" id="ProtNLM"/>
    </source>
</evidence>
<evidence type="ECO:0000313" key="3">
    <source>
        <dbReference type="Proteomes" id="UP000316313"/>
    </source>
</evidence>
<dbReference type="RefSeq" id="WP_141460839.1">
    <property type="nucleotide sequence ID" value="NZ_CP038141.1"/>
</dbReference>
<accession>A0A4Y6UI20</accession>
<feature type="coiled-coil region" evidence="1">
    <location>
        <begin position="7"/>
        <end position="34"/>
    </location>
</feature>
<organism evidence="2 3">
    <name type="scientific">Swingsia samuiensis</name>
    <dbReference type="NCBI Taxonomy" id="1293412"/>
    <lineage>
        <taxon>Bacteria</taxon>
        <taxon>Pseudomonadati</taxon>
        <taxon>Pseudomonadota</taxon>
        <taxon>Alphaproteobacteria</taxon>
        <taxon>Acetobacterales</taxon>
        <taxon>Acetobacteraceae</taxon>
        <taxon>Swingsia</taxon>
    </lineage>
</organism>
<evidence type="ECO:0000256" key="1">
    <source>
        <dbReference type="SAM" id="Coils"/>
    </source>
</evidence>
<keyword evidence="1" id="KW-0175">Coiled coil</keyword>
<sequence length="92" mass="10313">MSRNDVKKNIDEAVEKGQDQVQDLRSQIEQILNERVSPVLQRAVSRTDQVVANVRHGDHELQEVVTEHVKSRPIAAILISAAIGFVLGRFSK</sequence>
<dbReference type="EMBL" id="CP038141">
    <property type="protein sequence ID" value="QDH17162.1"/>
    <property type="molecule type" value="Genomic_DNA"/>
</dbReference>
<keyword evidence="3" id="KW-1185">Reference proteome</keyword>
<gene>
    <name evidence="2" type="ORF">E3D00_05975</name>
</gene>
<dbReference type="OrthoDB" id="7273705at2"/>
<dbReference type="Proteomes" id="UP000316313">
    <property type="component" value="Chromosome"/>
</dbReference>